<evidence type="ECO:0000256" key="4">
    <source>
        <dbReference type="ARBA" id="ARBA00022692"/>
    </source>
</evidence>
<proteinExistence type="inferred from homology"/>
<reference evidence="8 9" key="1">
    <citation type="journal article" date="2012" name="PLoS ONE">
        <title>Complete Genome and Transcriptomes of Streptococcus parasanguinis FW213: Phylogenic Relations and Potential Virulence Mechanisms.</title>
        <authorList>
            <person name="Geng J."/>
            <person name="Chiu C.H."/>
            <person name="Tang P."/>
            <person name="Chen Y."/>
            <person name="Shieh H.R."/>
            <person name="Hu S."/>
            <person name="Chen Y.Y."/>
        </authorList>
    </citation>
    <scope>NUCLEOTIDE SEQUENCE [LARGE SCALE GENOMIC DNA]</scope>
    <source>
        <strain evidence="8 9">FW213</strain>
    </source>
</reference>
<feature type="transmembrane region" description="Helical" evidence="7">
    <location>
        <begin position="103"/>
        <end position="124"/>
    </location>
</feature>
<keyword evidence="5 7" id="KW-1133">Transmembrane helix</keyword>
<dbReference type="EMBL" id="CP003122">
    <property type="protein sequence ID" value="AFJ26398.1"/>
    <property type="molecule type" value="Genomic_DNA"/>
</dbReference>
<protein>
    <recommendedName>
        <fullName evidence="10">Sulfate exporter family transporter</fullName>
    </recommendedName>
</protein>
<feature type="transmembrane region" description="Helical" evidence="7">
    <location>
        <begin position="131"/>
        <end position="151"/>
    </location>
</feature>
<dbReference type="PANTHER" id="PTHR30106">
    <property type="entry name" value="INNER MEMBRANE PROTEIN YEIH-RELATED"/>
    <property type="match status" value="1"/>
</dbReference>
<evidence type="ECO:0000256" key="5">
    <source>
        <dbReference type="ARBA" id="ARBA00022989"/>
    </source>
</evidence>
<evidence type="ECO:0000256" key="3">
    <source>
        <dbReference type="ARBA" id="ARBA00022475"/>
    </source>
</evidence>
<gene>
    <name evidence="8" type="ORF">Spaf_1424</name>
</gene>
<feature type="transmembrane region" description="Helical" evidence="7">
    <location>
        <begin position="163"/>
        <end position="183"/>
    </location>
</feature>
<feature type="transmembrane region" description="Helical" evidence="7">
    <location>
        <begin position="319"/>
        <end position="339"/>
    </location>
</feature>
<dbReference type="PaxDb" id="1114965-Spaf_1424"/>
<feature type="transmembrane region" description="Helical" evidence="7">
    <location>
        <begin position="258"/>
        <end position="277"/>
    </location>
</feature>
<dbReference type="HOGENOM" id="CLU_033541_2_1_9"/>
<comment type="similarity">
    <text evidence="2">Belongs to the UPF0324 family.</text>
</comment>
<evidence type="ECO:0000256" key="6">
    <source>
        <dbReference type="ARBA" id="ARBA00023136"/>
    </source>
</evidence>
<accession>I1ZMX4</accession>
<keyword evidence="3" id="KW-1003">Cell membrane</keyword>
<sequence length="340" mass="36807">MLSKQLSFLKGIERMKNKGFGLAIAFVLALCAMFLGNFFPIIGSSVFALILGIVLNELVDLPENSRPGLNWSGKKLLQYSIIFMGFSLPIATVASTGLSSLKISLPTITVAFLAAIIFGKVFHLKSHLRTLIGFGTAICGGSAIAAAAPIIEADEEEIALSMSTIFFFNILAVFIFPVLGHIWHMSNFQFGLWSGTAINDTSSVVAAAFSYSKAAGEMATIVKLTRALMIVPVCLGLIGLKWYRSKQQGRNKGMLKKIIPWFIIWFIVASILSSIGLVPKVVLPYLKDLSHLFMAMALVGIGSKVSWKQFRAAGAAPLLVGLIAWFCVAGSSLILQMLFY</sequence>
<dbReference type="GO" id="GO:0005886">
    <property type="term" value="C:plasma membrane"/>
    <property type="evidence" value="ECO:0007669"/>
    <property type="project" value="UniProtKB-SubCell"/>
</dbReference>
<dbReference type="STRING" id="1114965.Spaf_1424"/>
<comment type="subcellular location">
    <subcellularLocation>
        <location evidence="1">Cell membrane</location>
        <topology evidence="1">Multi-pass membrane protein</topology>
    </subcellularLocation>
</comment>
<dbReference type="PANTHER" id="PTHR30106:SF1">
    <property type="entry name" value="UPF0324 MEMBRANE PROTEIN FN0533"/>
    <property type="match status" value="1"/>
</dbReference>
<feature type="transmembrane region" description="Helical" evidence="7">
    <location>
        <begin position="79"/>
        <end position="97"/>
    </location>
</feature>
<feature type="transmembrane region" description="Helical" evidence="7">
    <location>
        <begin position="218"/>
        <end position="238"/>
    </location>
</feature>
<dbReference type="KEGG" id="scf:Spaf_1424"/>
<keyword evidence="6 7" id="KW-0472">Membrane</keyword>
<feature type="transmembrane region" description="Helical" evidence="7">
    <location>
        <begin position="20"/>
        <end position="35"/>
    </location>
</feature>
<dbReference type="InterPro" id="IPR018383">
    <property type="entry name" value="UPF0324_pro"/>
</dbReference>
<evidence type="ECO:0000313" key="8">
    <source>
        <dbReference type="EMBL" id="AFJ26398.1"/>
    </source>
</evidence>
<dbReference type="Pfam" id="PF03601">
    <property type="entry name" value="Cons_hypoth698"/>
    <property type="match status" value="1"/>
</dbReference>
<dbReference type="PATRIC" id="fig|1114965.3.peg.1370"/>
<name>I1ZMX4_STRPA</name>
<organism evidence="8 9">
    <name type="scientific">Streptococcus parasanguinis FW213</name>
    <dbReference type="NCBI Taxonomy" id="1114965"/>
    <lineage>
        <taxon>Bacteria</taxon>
        <taxon>Bacillati</taxon>
        <taxon>Bacillota</taxon>
        <taxon>Bacilli</taxon>
        <taxon>Lactobacillales</taxon>
        <taxon>Streptococcaceae</taxon>
        <taxon>Streptococcus</taxon>
    </lineage>
</organism>
<keyword evidence="4 7" id="KW-0812">Transmembrane</keyword>
<dbReference type="eggNOG" id="COG2855">
    <property type="taxonomic scope" value="Bacteria"/>
</dbReference>
<evidence type="ECO:0000256" key="7">
    <source>
        <dbReference type="SAM" id="Phobius"/>
    </source>
</evidence>
<dbReference type="Proteomes" id="UP000002865">
    <property type="component" value="Chromosome"/>
</dbReference>
<evidence type="ECO:0008006" key="10">
    <source>
        <dbReference type="Google" id="ProtNLM"/>
    </source>
</evidence>
<evidence type="ECO:0000256" key="1">
    <source>
        <dbReference type="ARBA" id="ARBA00004651"/>
    </source>
</evidence>
<dbReference type="AlphaFoldDB" id="I1ZMX4"/>
<evidence type="ECO:0000313" key="9">
    <source>
        <dbReference type="Proteomes" id="UP000002865"/>
    </source>
</evidence>
<evidence type="ECO:0000256" key="2">
    <source>
        <dbReference type="ARBA" id="ARBA00007977"/>
    </source>
</evidence>